<accession>A0A316FWP9</accession>
<sequence length="161" mass="16879">MSLLSRFSIGVAPVAFSLSGGFILDDARDAVIQSLFPSCDLGFGCSIGGRLVPRCIGFNTRLFIELGLMALGTPFVSGCGHLQTLFFPSKSCRFCGCLCCTVGVKESSFGIGSGATAVGKIVVLGLSHDVFRQIGLGPPSARVRHNRELANIQQLVAARAP</sequence>
<proteinExistence type="predicted"/>
<gene>
    <name evidence="1" type="ORF">C8D95_11539</name>
</gene>
<keyword evidence="2" id="KW-1185">Reference proteome</keyword>
<organism evidence="1 2">
    <name type="scientific">Silicimonas algicola</name>
    <dbReference type="NCBI Taxonomy" id="1826607"/>
    <lineage>
        <taxon>Bacteria</taxon>
        <taxon>Pseudomonadati</taxon>
        <taxon>Pseudomonadota</taxon>
        <taxon>Alphaproteobacteria</taxon>
        <taxon>Rhodobacterales</taxon>
        <taxon>Paracoccaceae</taxon>
    </lineage>
</organism>
<name>A0A316FWP9_9RHOB</name>
<dbReference type="EMBL" id="QGGV01000015">
    <property type="protein sequence ID" value="PWK52762.1"/>
    <property type="molecule type" value="Genomic_DNA"/>
</dbReference>
<comment type="caution">
    <text evidence="1">The sequence shown here is derived from an EMBL/GenBank/DDBJ whole genome shotgun (WGS) entry which is preliminary data.</text>
</comment>
<protein>
    <submittedName>
        <fullName evidence="1">Uncharacterized protein</fullName>
    </submittedName>
</protein>
<evidence type="ECO:0000313" key="1">
    <source>
        <dbReference type="EMBL" id="PWK52762.1"/>
    </source>
</evidence>
<evidence type="ECO:0000313" key="2">
    <source>
        <dbReference type="Proteomes" id="UP000245390"/>
    </source>
</evidence>
<dbReference type="Proteomes" id="UP000245390">
    <property type="component" value="Unassembled WGS sequence"/>
</dbReference>
<dbReference type="AlphaFoldDB" id="A0A316FWP9"/>
<reference evidence="1 2" key="1">
    <citation type="submission" date="2018-05" db="EMBL/GenBank/DDBJ databases">
        <title>Genomic Encyclopedia of Type Strains, Phase IV (KMG-IV): sequencing the most valuable type-strain genomes for metagenomic binning, comparative biology and taxonomic classification.</title>
        <authorList>
            <person name="Goeker M."/>
        </authorList>
    </citation>
    <scope>NUCLEOTIDE SEQUENCE [LARGE SCALE GENOMIC DNA]</scope>
    <source>
        <strain evidence="1 2">DSM 103371</strain>
    </source>
</reference>